<accession>A0A517TXL8</accession>
<dbReference type="KEGG" id="llh:I41_23110"/>
<name>A0A517TXL8_9BACT</name>
<sequence length="299" mass="32879">MVWALLLVACRAADGQDLVLNWPIAYSGTSAGQTGWHLNDGGWPAFIERHVKPALRWCEQSGVKPAILIHHPWGQFTADGEAMTIDAIDQARAAGARFLLDDFASANGWKEITKDVPCYGYFGGVDLTPRLRKLSAADRAALIARNLKPLADAGFRGIYLDAAENAIQQPYRGVTKEQSAAVSVDLLTLATADDMFPERAGIEAAPRAFPQFKHLWDRNIVVEDKVWLHRFGPDRHRDWKALGYVRSVLTGKVWRTLPYRDDTRATVAAAKAIVRDNCTPCVGPQPLIGAGVAARELVK</sequence>
<reference evidence="1 2" key="1">
    <citation type="submission" date="2019-02" db="EMBL/GenBank/DDBJ databases">
        <title>Deep-cultivation of Planctomycetes and their phenomic and genomic characterization uncovers novel biology.</title>
        <authorList>
            <person name="Wiegand S."/>
            <person name="Jogler M."/>
            <person name="Boedeker C."/>
            <person name="Pinto D."/>
            <person name="Vollmers J."/>
            <person name="Rivas-Marin E."/>
            <person name="Kohn T."/>
            <person name="Peeters S.H."/>
            <person name="Heuer A."/>
            <person name="Rast P."/>
            <person name="Oberbeckmann S."/>
            <person name="Bunk B."/>
            <person name="Jeske O."/>
            <person name="Meyerdierks A."/>
            <person name="Storesund J.E."/>
            <person name="Kallscheuer N."/>
            <person name="Luecker S."/>
            <person name="Lage O.M."/>
            <person name="Pohl T."/>
            <person name="Merkel B.J."/>
            <person name="Hornburger P."/>
            <person name="Mueller R.-W."/>
            <person name="Bruemmer F."/>
            <person name="Labrenz M."/>
            <person name="Spormann A.M."/>
            <person name="Op den Camp H."/>
            <person name="Overmann J."/>
            <person name="Amann R."/>
            <person name="Jetten M.S.M."/>
            <person name="Mascher T."/>
            <person name="Medema M.H."/>
            <person name="Devos D.P."/>
            <person name="Kaster A.-K."/>
            <person name="Ovreas L."/>
            <person name="Rohde M."/>
            <person name="Galperin M.Y."/>
            <person name="Jogler C."/>
        </authorList>
    </citation>
    <scope>NUCLEOTIDE SEQUENCE [LARGE SCALE GENOMIC DNA]</scope>
    <source>
        <strain evidence="1 2">I41</strain>
    </source>
</reference>
<dbReference type="AlphaFoldDB" id="A0A517TXL8"/>
<evidence type="ECO:0008006" key="3">
    <source>
        <dbReference type="Google" id="ProtNLM"/>
    </source>
</evidence>
<evidence type="ECO:0000313" key="1">
    <source>
        <dbReference type="EMBL" id="QDT73122.1"/>
    </source>
</evidence>
<gene>
    <name evidence="1" type="ORF">I41_23110</name>
</gene>
<organism evidence="1 2">
    <name type="scientific">Lacipirellula limnantheis</name>
    <dbReference type="NCBI Taxonomy" id="2528024"/>
    <lineage>
        <taxon>Bacteria</taxon>
        <taxon>Pseudomonadati</taxon>
        <taxon>Planctomycetota</taxon>
        <taxon>Planctomycetia</taxon>
        <taxon>Pirellulales</taxon>
        <taxon>Lacipirellulaceae</taxon>
        <taxon>Lacipirellula</taxon>
    </lineage>
</organism>
<evidence type="ECO:0000313" key="2">
    <source>
        <dbReference type="Proteomes" id="UP000317909"/>
    </source>
</evidence>
<protein>
    <recommendedName>
        <fullName evidence="3">Glycoside-hydrolase family GH114 TIM-barrel domain-containing protein</fullName>
    </recommendedName>
</protein>
<dbReference type="EMBL" id="CP036339">
    <property type="protein sequence ID" value="QDT73122.1"/>
    <property type="molecule type" value="Genomic_DNA"/>
</dbReference>
<keyword evidence="2" id="KW-1185">Reference proteome</keyword>
<dbReference type="Proteomes" id="UP000317909">
    <property type="component" value="Chromosome"/>
</dbReference>
<proteinExistence type="predicted"/>